<dbReference type="AlphaFoldDB" id="A0A2P5EPP6"/>
<dbReference type="Proteomes" id="UP000237000">
    <property type="component" value="Unassembled WGS sequence"/>
</dbReference>
<name>A0A2P5EPP6_TREOI</name>
<protein>
    <submittedName>
        <fullName evidence="2">Uncharacterized protein</fullName>
    </submittedName>
</protein>
<evidence type="ECO:0000313" key="3">
    <source>
        <dbReference type="Proteomes" id="UP000237000"/>
    </source>
</evidence>
<feature type="region of interest" description="Disordered" evidence="1">
    <location>
        <begin position="11"/>
        <end position="34"/>
    </location>
</feature>
<evidence type="ECO:0000256" key="1">
    <source>
        <dbReference type="SAM" id="MobiDB-lite"/>
    </source>
</evidence>
<dbReference type="InParanoid" id="A0A2P5EPP6"/>
<sequence>MIVDCLDCGKGEEENGSSRRHPGRKKRQGAAKCVNKKPLQRMIVQSSESVGHHEPVMLRVDVLVQPLILMHKTVHKVLPSVQNEHGNEQLFRQNNKSSSSSSLVIKSSICTIPSSDLRINSKK</sequence>
<dbReference type="EMBL" id="JXTC01000116">
    <property type="protein sequence ID" value="PON87517.1"/>
    <property type="molecule type" value="Genomic_DNA"/>
</dbReference>
<organism evidence="2 3">
    <name type="scientific">Trema orientale</name>
    <name type="common">Charcoal tree</name>
    <name type="synonym">Celtis orientalis</name>
    <dbReference type="NCBI Taxonomy" id="63057"/>
    <lineage>
        <taxon>Eukaryota</taxon>
        <taxon>Viridiplantae</taxon>
        <taxon>Streptophyta</taxon>
        <taxon>Embryophyta</taxon>
        <taxon>Tracheophyta</taxon>
        <taxon>Spermatophyta</taxon>
        <taxon>Magnoliopsida</taxon>
        <taxon>eudicotyledons</taxon>
        <taxon>Gunneridae</taxon>
        <taxon>Pentapetalae</taxon>
        <taxon>rosids</taxon>
        <taxon>fabids</taxon>
        <taxon>Rosales</taxon>
        <taxon>Cannabaceae</taxon>
        <taxon>Trema</taxon>
    </lineage>
</organism>
<feature type="compositionally biased region" description="Basic residues" evidence="1">
    <location>
        <begin position="18"/>
        <end position="34"/>
    </location>
</feature>
<reference evidence="3" key="1">
    <citation type="submission" date="2016-06" db="EMBL/GenBank/DDBJ databases">
        <title>Parallel loss of symbiosis genes in relatives of nitrogen-fixing non-legume Parasponia.</title>
        <authorList>
            <person name="Van Velzen R."/>
            <person name="Holmer R."/>
            <person name="Bu F."/>
            <person name="Rutten L."/>
            <person name="Van Zeijl A."/>
            <person name="Liu W."/>
            <person name="Santuari L."/>
            <person name="Cao Q."/>
            <person name="Sharma T."/>
            <person name="Shen D."/>
            <person name="Roswanjaya Y."/>
            <person name="Wardhani T."/>
            <person name="Kalhor M.S."/>
            <person name="Jansen J."/>
            <person name="Van den Hoogen J."/>
            <person name="Gungor B."/>
            <person name="Hartog M."/>
            <person name="Hontelez J."/>
            <person name="Verver J."/>
            <person name="Yang W.-C."/>
            <person name="Schijlen E."/>
            <person name="Repin R."/>
            <person name="Schilthuizen M."/>
            <person name="Schranz E."/>
            <person name="Heidstra R."/>
            <person name="Miyata K."/>
            <person name="Fedorova E."/>
            <person name="Kohlen W."/>
            <person name="Bisseling T."/>
            <person name="Smit S."/>
            <person name="Geurts R."/>
        </authorList>
    </citation>
    <scope>NUCLEOTIDE SEQUENCE [LARGE SCALE GENOMIC DNA]</scope>
    <source>
        <strain evidence="3">cv. RG33-2</strain>
    </source>
</reference>
<proteinExistence type="predicted"/>
<comment type="caution">
    <text evidence="2">The sequence shown here is derived from an EMBL/GenBank/DDBJ whole genome shotgun (WGS) entry which is preliminary data.</text>
</comment>
<keyword evidence="3" id="KW-1185">Reference proteome</keyword>
<gene>
    <name evidence="2" type="ORF">TorRG33x02_166950</name>
</gene>
<evidence type="ECO:0000313" key="2">
    <source>
        <dbReference type="EMBL" id="PON87517.1"/>
    </source>
</evidence>
<accession>A0A2P5EPP6</accession>